<name>G7E6E5_MIXOS</name>
<evidence type="ECO:0000259" key="2">
    <source>
        <dbReference type="PROSITE" id="PS51770"/>
    </source>
</evidence>
<dbReference type="EMBL" id="BABT02000152">
    <property type="protein sequence ID" value="GAA98405.1"/>
    <property type="molecule type" value="Genomic_DNA"/>
</dbReference>
<dbReference type="STRING" id="764103.G7E6E5"/>
<dbReference type="Pfam" id="PF03061">
    <property type="entry name" value="4HBT"/>
    <property type="match status" value="2"/>
</dbReference>
<dbReference type="PANTHER" id="PTHR11049">
    <property type="entry name" value="ACYL COENZYME A THIOESTER HYDROLASE"/>
    <property type="match status" value="1"/>
</dbReference>
<dbReference type="Gene3D" id="3.10.129.10">
    <property type="entry name" value="Hotdog Thioesterase"/>
    <property type="match status" value="2"/>
</dbReference>
<dbReference type="RefSeq" id="XP_014568992.1">
    <property type="nucleotide sequence ID" value="XM_014713506.1"/>
</dbReference>
<reference evidence="3 4" key="1">
    <citation type="journal article" date="2011" name="J. Gen. Appl. Microbiol.">
        <title>Draft genome sequencing of the enigmatic basidiomycete Mixia osmundae.</title>
        <authorList>
            <person name="Nishida H."/>
            <person name="Nagatsuka Y."/>
            <person name="Sugiyama J."/>
        </authorList>
    </citation>
    <scope>NUCLEOTIDE SEQUENCE [LARGE SCALE GENOMIC DNA]</scope>
    <source>
        <strain evidence="4">CBS 9802 / IAM 14324 / JCM 22182 / KY 12970</strain>
    </source>
</reference>
<keyword evidence="4" id="KW-1185">Reference proteome</keyword>
<sequence>MAGLTTRDYWLAVITAYLITQWLTKRSHLLARLTRLRQNLPAGPSTTPPAIKPGAKPVAASSFTVSYRIGSGEVDSDGRAYGGELLKLIDVVAGVAARKHSGHPCVTVSVDRVIFLSAIRAGDIVHLSASVNRAWSSSLETGVRCMREDGRTGEKVYACQAYLTFVGRSQAHGKTIVPEITPLTVLEQKRFFLAGRRRGHRIKQARAWQDELTPFRNEVLAMSDLASRQAQDQRDSDKVVDKMAELEKRFIAEAYLRNDPDIRLEGEYVIAQVEGYTEPLRVKKEDIDKITRSLGSGAWQRVASRPIPTSHPRQSDHELGLSSLPLHQYQSYCLSLYIVRPQHCNSLHVLFGGQLMRWLEELAGMSASSVRRASWTTASLDSMTFKQSVHPGQIVYIRSIVTKVWASSIEVYCVATAETPGGTGASYVADAFLTLVGVDAMTGRPKVQPKRFEVATKEAASISRSAEARKQERLADKQILVTMYA</sequence>
<organism evidence="3 4">
    <name type="scientific">Mixia osmundae (strain CBS 9802 / IAM 14324 / JCM 22182 / KY 12970)</name>
    <dbReference type="NCBI Taxonomy" id="764103"/>
    <lineage>
        <taxon>Eukaryota</taxon>
        <taxon>Fungi</taxon>
        <taxon>Dikarya</taxon>
        <taxon>Basidiomycota</taxon>
        <taxon>Pucciniomycotina</taxon>
        <taxon>Mixiomycetes</taxon>
        <taxon>Mixiales</taxon>
        <taxon>Mixiaceae</taxon>
        <taxon>Mixia</taxon>
    </lineage>
</organism>
<dbReference type="InterPro" id="IPR006683">
    <property type="entry name" value="Thioestr_dom"/>
</dbReference>
<feature type="domain" description="HotDog ACOT-type" evidence="2">
    <location>
        <begin position="59"/>
        <end position="171"/>
    </location>
</feature>
<dbReference type="AlphaFoldDB" id="G7E6E5"/>
<dbReference type="InParanoid" id="G7E6E5"/>
<dbReference type="Proteomes" id="UP000009131">
    <property type="component" value="Unassembled WGS sequence"/>
</dbReference>
<proteinExistence type="predicted"/>
<dbReference type="InterPro" id="IPR033120">
    <property type="entry name" value="HOTDOG_ACOT"/>
</dbReference>
<comment type="caution">
    <text evidence="3">The sequence shown here is derived from an EMBL/GenBank/DDBJ whole genome shotgun (WGS) entry which is preliminary data.</text>
</comment>
<dbReference type="OrthoDB" id="3184331at2759"/>
<accession>G7E6E5</accession>
<dbReference type="InterPro" id="IPR040170">
    <property type="entry name" value="Cytosol_ACT"/>
</dbReference>
<dbReference type="GO" id="GO:0052816">
    <property type="term" value="F:long-chain fatty acyl-CoA hydrolase activity"/>
    <property type="evidence" value="ECO:0007669"/>
    <property type="project" value="TreeGrafter"/>
</dbReference>
<evidence type="ECO:0000256" key="1">
    <source>
        <dbReference type="ARBA" id="ARBA00022801"/>
    </source>
</evidence>
<evidence type="ECO:0000313" key="4">
    <source>
        <dbReference type="Proteomes" id="UP000009131"/>
    </source>
</evidence>
<protein>
    <recommendedName>
        <fullName evidence="2">HotDog ACOT-type domain-containing protein</fullName>
    </recommendedName>
</protein>
<dbReference type="eggNOG" id="KOG2763">
    <property type="taxonomic scope" value="Eukaryota"/>
</dbReference>
<dbReference type="GO" id="GO:0005829">
    <property type="term" value="C:cytosol"/>
    <property type="evidence" value="ECO:0007669"/>
    <property type="project" value="TreeGrafter"/>
</dbReference>
<dbReference type="InterPro" id="IPR029069">
    <property type="entry name" value="HotDog_dom_sf"/>
</dbReference>
<dbReference type="SUPFAM" id="SSF54637">
    <property type="entry name" value="Thioesterase/thiol ester dehydrase-isomerase"/>
    <property type="match status" value="2"/>
</dbReference>
<dbReference type="PANTHER" id="PTHR11049:SF16">
    <property type="entry name" value="PROTEIN VDLD"/>
    <property type="match status" value="1"/>
</dbReference>
<dbReference type="GO" id="GO:0006637">
    <property type="term" value="P:acyl-CoA metabolic process"/>
    <property type="evidence" value="ECO:0007669"/>
    <property type="project" value="TreeGrafter"/>
</dbReference>
<dbReference type="HOGENOM" id="CLU_033099_0_0_1"/>
<dbReference type="CDD" id="cd03442">
    <property type="entry name" value="BFIT_BACH"/>
    <property type="match status" value="2"/>
</dbReference>
<reference evidence="3 4" key="2">
    <citation type="journal article" date="2012" name="Open Biol.">
        <title>Characteristics of nucleosomes and linker DNA regions on the genome of the basidiomycete Mixia osmundae revealed by mono- and dinucleosome mapping.</title>
        <authorList>
            <person name="Nishida H."/>
            <person name="Kondo S."/>
            <person name="Matsumoto T."/>
            <person name="Suzuki Y."/>
            <person name="Yoshikawa H."/>
            <person name="Taylor T.D."/>
            <person name="Sugiyama J."/>
        </authorList>
    </citation>
    <scope>NUCLEOTIDE SEQUENCE [LARGE SCALE GENOMIC DNA]</scope>
    <source>
        <strain evidence="4">CBS 9802 / IAM 14324 / JCM 22182 / KY 12970</strain>
    </source>
</reference>
<keyword evidence="1" id="KW-0378">Hydrolase</keyword>
<feature type="domain" description="HotDog ACOT-type" evidence="2">
    <location>
        <begin position="329"/>
        <end position="441"/>
    </location>
</feature>
<evidence type="ECO:0000313" key="3">
    <source>
        <dbReference type="EMBL" id="GAA98405.1"/>
    </source>
</evidence>
<gene>
    <name evidence="3" type="primary">Mo05091</name>
    <name evidence="3" type="ORF">E5Q_05091</name>
</gene>
<dbReference type="PROSITE" id="PS51770">
    <property type="entry name" value="HOTDOG_ACOT"/>
    <property type="match status" value="2"/>
</dbReference>